<dbReference type="Proteomes" id="UP000092403">
    <property type="component" value="Unassembled WGS sequence"/>
</dbReference>
<dbReference type="EMBL" id="LNGF01000027">
    <property type="protein sequence ID" value="KYC47292.1"/>
    <property type="molecule type" value="Genomic_DNA"/>
</dbReference>
<evidence type="ECO:0000313" key="5">
    <source>
        <dbReference type="Proteomes" id="UP000091929"/>
    </source>
</evidence>
<name>A0A150IK57_9EURY</name>
<accession>A0A150IXQ2</accession>
<comment type="caution">
    <text evidence="2">The sequence shown here is derived from an EMBL/GenBank/DDBJ whole genome shotgun (WGS) entry which is preliminary data.</text>
</comment>
<evidence type="ECO:0000259" key="1">
    <source>
        <dbReference type="Pfam" id="PF00149"/>
    </source>
</evidence>
<dbReference type="Pfam" id="PF00149">
    <property type="entry name" value="Metallophos"/>
    <property type="match status" value="1"/>
</dbReference>
<accession>A0A150IQX8</accession>
<dbReference type="EMBL" id="LNJC01000027">
    <property type="protein sequence ID" value="KYC49751.1"/>
    <property type="molecule type" value="Genomic_DNA"/>
</dbReference>
<protein>
    <submittedName>
        <fullName evidence="2">Cyclic 3',5'-adenosine monophosphate phosphodiesterase</fullName>
    </submittedName>
</protein>
<proteinExistence type="predicted"/>
<dbReference type="SUPFAM" id="SSF56300">
    <property type="entry name" value="Metallo-dependent phosphatases"/>
    <property type="match status" value="1"/>
</dbReference>
<dbReference type="GO" id="GO:0016787">
    <property type="term" value="F:hydrolase activity"/>
    <property type="evidence" value="ECO:0007669"/>
    <property type="project" value="InterPro"/>
</dbReference>
<dbReference type="PANTHER" id="PTHR43143:SF1">
    <property type="entry name" value="SERINE_THREONINE-PROTEIN PHOSPHATASE CPPED1"/>
    <property type="match status" value="1"/>
</dbReference>
<dbReference type="Proteomes" id="UP000092401">
    <property type="component" value="Unassembled WGS sequence"/>
</dbReference>
<dbReference type="InterPro" id="IPR004843">
    <property type="entry name" value="Calcineurin-like_PHP"/>
</dbReference>
<dbReference type="EMBL" id="LNGE01000022">
    <property type="protein sequence ID" value="KYC45327.1"/>
    <property type="molecule type" value="Genomic_DNA"/>
</dbReference>
<evidence type="ECO:0000313" key="4">
    <source>
        <dbReference type="EMBL" id="KYC49751.1"/>
    </source>
</evidence>
<dbReference type="Gene3D" id="3.60.21.10">
    <property type="match status" value="1"/>
</dbReference>
<evidence type="ECO:0000313" key="2">
    <source>
        <dbReference type="EMBL" id="KYC45327.1"/>
    </source>
</evidence>
<evidence type="ECO:0000313" key="3">
    <source>
        <dbReference type="EMBL" id="KYC47292.1"/>
    </source>
</evidence>
<reference evidence="5 6" key="1">
    <citation type="journal article" date="2016" name="ISME J.">
        <title>Chasing the elusive Euryarchaeota class WSA2: genomes reveal a uniquely fastidious methyl-reducing methanogen.</title>
        <authorList>
            <person name="Nobu M.K."/>
            <person name="Narihiro T."/>
            <person name="Kuroda K."/>
            <person name="Mei R."/>
            <person name="Liu W.T."/>
        </authorList>
    </citation>
    <scope>NUCLEOTIDE SEQUENCE [LARGE SCALE GENOMIC DNA]</scope>
    <source>
        <strain evidence="2">B03fssc0709_Meth_Bin005</strain>
        <strain evidence="3">B15fssc0709_Meth_Bin003</strain>
        <strain evidence="4">BMIXfssc0709_Meth_Bin006</strain>
    </source>
</reference>
<dbReference type="Proteomes" id="UP000091929">
    <property type="component" value="Unassembled WGS sequence"/>
</dbReference>
<dbReference type="InterPro" id="IPR051918">
    <property type="entry name" value="STPP_CPPED1"/>
</dbReference>
<dbReference type="AlphaFoldDB" id="A0A150IK57"/>
<organism evidence="2 6">
    <name type="scientific">Candidatus Methanofastidiosum methylothiophilum</name>
    <dbReference type="NCBI Taxonomy" id="1705564"/>
    <lineage>
        <taxon>Archaea</taxon>
        <taxon>Methanobacteriati</taxon>
        <taxon>Methanobacteriota</taxon>
        <taxon>Stenosarchaea group</taxon>
        <taxon>Candidatus Methanofastidiosia</taxon>
        <taxon>Candidatus Methanofastidiosales</taxon>
        <taxon>Candidatus Methanofastidiosaceae</taxon>
        <taxon>Candidatus Methanofastidiosum</taxon>
    </lineage>
</organism>
<feature type="domain" description="Calcineurin-like phosphoesterase" evidence="1">
    <location>
        <begin position="108"/>
        <end position="281"/>
    </location>
</feature>
<accession>A0A150IK57</accession>
<dbReference type="PANTHER" id="PTHR43143">
    <property type="entry name" value="METALLOPHOSPHOESTERASE, CALCINEURIN SUPERFAMILY"/>
    <property type="match status" value="1"/>
</dbReference>
<evidence type="ECO:0000313" key="6">
    <source>
        <dbReference type="Proteomes" id="UP000092401"/>
    </source>
</evidence>
<sequence>MKKILLTLILAISIISLSIGHKTIDLEGGAIREDNVIWSKAPYMVLKVNNYSIVPKKMEIAILNIHKGSTIKFKDHSRLINPEEKIILDLPPLSQNIYFIKSSKTDNLRFAIVGDSRQDSFEDDYPKVFRNIMENIDSKDLSFVIHLGDFVIHEENKYFDEFEEIIRKYDTPVYTVIGNHDGDVMGGSLYERYYGDRFYSFAYMGTKFIILDNSIGLLNQENLSFLENELKFDGKKLVFLHMPAFDPRPSGIHSMLGGKEFMQIAEDNNVDIVFSGHVHIYHQVTQKSTKYIITGGGGSPIYASERIGGFYHYLIYDQGNIQLIKMEN</sequence>
<gene>
    <name evidence="2" type="ORF">APG10_00969</name>
    <name evidence="3" type="ORF">APG11_01266</name>
    <name evidence="4" type="ORF">APG12_01273</name>
</gene>
<dbReference type="InterPro" id="IPR029052">
    <property type="entry name" value="Metallo-depent_PP-like"/>
</dbReference>